<dbReference type="AlphaFoldDB" id="A0A3B1CWY4"/>
<keyword evidence="1" id="KW-1133">Transmembrane helix</keyword>
<accession>A0A3B1CWY4</accession>
<feature type="transmembrane region" description="Helical" evidence="1">
    <location>
        <begin position="12"/>
        <end position="31"/>
    </location>
</feature>
<organism evidence="2">
    <name type="scientific">hydrothermal vent metagenome</name>
    <dbReference type="NCBI Taxonomy" id="652676"/>
    <lineage>
        <taxon>unclassified sequences</taxon>
        <taxon>metagenomes</taxon>
        <taxon>ecological metagenomes</taxon>
    </lineage>
</organism>
<reference evidence="2" key="1">
    <citation type="submission" date="2018-06" db="EMBL/GenBank/DDBJ databases">
        <authorList>
            <person name="Zhirakovskaya E."/>
        </authorList>
    </citation>
    <scope>NUCLEOTIDE SEQUENCE</scope>
</reference>
<proteinExistence type="predicted"/>
<gene>
    <name evidence="2" type="ORF">MNBD_NITROSPINAE04-2249</name>
</gene>
<evidence type="ECO:0000313" key="2">
    <source>
        <dbReference type="EMBL" id="VAX21127.1"/>
    </source>
</evidence>
<name>A0A3B1CWY4_9ZZZZ</name>
<feature type="transmembrane region" description="Helical" evidence="1">
    <location>
        <begin position="43"/>
        <end position="63"/>
    </location>
</feature>
<evidence type="ECO:0000256" key="1">
    <source>
        <dbReference type="SAM" id="Phobius"/>
    </source>
</evidence>
<dbReference type="EMBL" id="UOGA01000193">
    <property type="protein sequence ID" value="VAX21127.1"/>
    <property type="molecule type" value="Genomic_DNA"/>
</dbReference>
<dbReference type="PROSITE" id="PS51257">
    <property type="entry name" value="PROKAR_LIPOPROTEIN"/>
    <property type="match status" value="1"/>
</dbReference>
<sequence>MTKNFWVKLDSLLFRIAGAVLGLSGCMGLLLNNPFKVLISNAYGVVFFLIFAILGSYSTFSIIKELIAPEQSLSE</sequence>
<protein>
    <submittedName>
        <fullName evidence="2">Uncharacterized protein</fullName>
    </submittedName>
</protein>
<keyword evidence="1" id="KW-0812">Transmembrane</keyword>
<keyword evidence="1" id="KW-0472">Membrane</keyword>